<keyword evidence="4" id="KW-0732">Signal</keyword>
<dbReference type="GO" id="GO:0000976">
    <property type="term" value="F:transcription cis-regulatory region binding"/>
    <property type="evidence" value="ECO:0007669"/>
    <property type="project" value="TreeGrafter"/>
</dbReference>
<comment type="caution">
    <text evidence="5">The sequence shown here is derived from an EMBL/GenBank/DDBJ whole genome shotgun (WGS) entry which is preliminary data.</text>
</comment>
<feature type="chain" id="PRO_5018742158" description="SGNH hydrolase-type esterase domain-containing protein" evidence="4">
    <location>
        <begin position="20"/>
        <end position="808"/>
    </location>
</feature>
<organism evidence="5 6">
    <name type="scientific">Aspergillus turcosus</name>
    <dbReference type="NCBI Taxonomy" id="1245748"/>
    <lineage>
        <taxon>Eukaryota</taxon>
        <taxon>Fungi</taxon>
        <taxon>Dikarya</taxon>
        <taxon>Ascomycota</taxon>
        <taxon>Pezizomycotina</taxon>
        <taxon>Eurotiomycetes</taxon>
        <taxon>Eurotiomycetidae</taxon>
        <taxon>Eurotiales</taxon>
        <taxon>Aspergillaceae</taxon>
        <taxon>Aspergillus</taxon>
        <taxon>Aspergillus subgen. Fumigati</taxon>
    </lineage>
</organism>
<dbReference type="InterPro" id="IPR001087">
    <property type="entry name" value="GDSL"/>
</dbReference>
<sequence length="808" mass="90425">MKLAFTVLVLALTPSVTVSTPLQQRSRALLKKFTSLVVFGDSYTDNGVRSYKPPVAAESTKTSDGGRVWPSYIRQYIGANIYDYAWSGAVCDAVVANTVRNGVKQNQIPTFLEDNGHVSNTTGQPALVNPPDETVYAIWIGTNDIGYGGFLTEVQPAGMPLTYMTDCVYAQLDRLYAIGARAFVLMNMAPLDLTPLYALPQNGGSVNAQYWTDKAAYDSNVTRPSEKMRQYVTMVNAVYDYQTPYDVVVADRYPHSSFAVYDVHALMTDIWVNPSYYLNGTAPYNVTSSVYRCGSPCASNAVRDSYLWYDDLHPSEQTDRVIAREFINIVKGKSARPAENANPHLEEETTLSPGTISSSDEYAANPRFLQLQEELRDVLFTAVASHAPTRHQSPRPSDPVEDSASGLLRNSLDFAQVSIPKIRLIHYLKNWIIECAPHLDKFDEQSHFGVHIPVLAQSSPALFYAILAFSARQTERKACLDKSYDSLELYQQSIRLLSPYLQAKDPNVLVTVCILGCLELMSVSPRDWRRHVEGCAALFDAYNVNGFSGGHLQAVFWCYARMELCGAIISEGTEGTILPLHKWVPPQAADSEEERDMMIQNLFCQDGCSNPDRHANWAVYLCAKTCNLACRRSRFLELGELDQNDTRPFSEQWSRLWEELQFWNDHRCPAMLPIRTTAAGGDQIFPEILFAHWAAISGNQLYHTACIMMLQMKPANIPLISPSPHSSPVWHARRVCGISLTNPHSGNLINAIQPLYIAGKLLSHRSEHLDVARLFKKIETSTGWGALWRLRDLERAWGYETGEILSAI</sequence>
<feature type="signal peptide" evidence="4">
    <location>
        <begin position="1"/>
        <end position="19"/>
    </location>
</feature>
<dbReference type="STRING" id="1245748.A0A3R7G557"/>
<dbReference type="InterPro" id="IPR036514">
    <property type="entry name" value="SGNH_hydro_sf"/>
</dbReference>
<dbReference type="GO" id="GO:0045944">
    <property type="term" value="P:positive regulation of transcription by RNA polymerase II"/>
    <property type="evidence" value="ECO:0007669"/>
    <property type="project" value="TreeGrafter"/>
</dbReference>
<dbReference type="AlphaFoldDB" id="A0A3R7G557"/>
<dbReference type="Gene3D" id="3.40.50.1110">
    <property type="entry name" value="SGNH hydrolase"/>
    <property type="match status" value="1"/>
</dbReference>
<dbReference type="GO" id="GO:0005634">
    <property type="term" value="C:nucleus"/>
    <property type="evidence" value="ECO:0007669"/>
    <property type="project" value="UniProtKB-SubCell"/>
</dbReference>
<dbReference type="PANTHER" id="PTHR37534">
    <property type="entry name" value="TRANSCRIPTIONAL ACTIVATOR PROTEIN UGA3"/>
    <property type="match status" value="1"/>
</dbReference>
<dbReference type="GO" id="GO:0003700">
    <property type="term" value="F:DNA-binding transcription factor activity"/>
    <property type="evidence" value="ECO:0007669"/>
    <property type="project" value="TreeGrafter"/>
</dbReference>
<dbReference type="InterPro" id="IPR021858">
    <property type="entry name" value="Fun_TF"/>
</dbReference>
<dbReference type="CDD" id="cd01846">
    <property type="entry name" value="fatty_acyltransferase_like"/>
    <property type="match status" value="1"/>
</dbReference>
<dbReference type="PANTHER" id="PTHR37534:SF24">
    <property type="entry name" value="MISCELLANEOUS ZN(II)2CYS6 TRANSCRIPTION FACTOR (EUROFUNG)-RELATED"/>
    <property type="match status" value="1"/>
</dbReference>
<protein>
    <recommendedName>
        <fullName evidence="7">SGNH hydrolase-type esterase domain-containing protein</fullName>
    </recommendedName>
</protein>
<evidence type="ECO:0000256" key="4">
    <source>
        <dbReference type="SAM" id="SignalP"/>
    </source>
</evidence>
<evidence type="ECO:0000313" key="5">
    <source>
        <dbReference type="EMBL" id="RLL93882.1"/>
    </source>
</evidence>
<accession>A0A3R7G557</accession>
<evidence type="ECO:0000256" key="3">
    <source>
        <dbReference type="SAM" id="MobiDB-lite"/>
    </source>
</evidence>
<feature type="region of interest" description="Disordered" evidence="3">
    <location>
        <begin position="337"/>
        <end position="357"/>
    </location>
</feature>
<proteinExistence type="predicted"/>
<dbReference type="OrthoDB" id="415590at2759"/>
<dbReference type="Pfam" id="PF11951">
    <property type="entry name" value="Fungal_trans_2"/>
    <property type="match status" value="1"/>
</dbReference>
<dbReference type="Proteomes" id="UP000215289">
    <property type="component" value="Unassembled WGS sequence"/>
</dbReference>
<gene>
    <name evidence="5" type="ORF">CFD26_101726</name>
</gene>
<evidence type="ECO:0008006" key="7">
    <source>
        <dbReference type="Google" id="ProtNLM"/>
    </source>
</evidence>
<keyword evidence="2" id="KW-0539">Nucleus</keyword>
<name>A0A3R7G557_9EURO</name>
<comment type="subcellular location">
    <subcellularLocation>
        <location evidence="1">Nucleus</location>
    </subcellularLocation>
</comment>
<dbReference type="SUPFAM" id="SSF52266">
    <property type="entry name" value="SGNH hydrolase"/>
    <property type="match status" value="1"/>
</dbReference>
<dbReference type="GO" id="GO:0016788">
    <property type="term" value="F:hydrolase activity, acting on ester bonds"/>
    <property type="evidence" value="ECO:0007669"/>
    <property type="project" value="InterPro"/>
</dbReference>
<evidence type="ECO:0000256" key="1">
    <source>
        <dbReference type="ARBA" id="ARBA00004123"/>
    </source>
</evidence>
<keyword evidence="6" id="KW-1185">Reference proteome</keyword>
<evidence type="ECO:0000313" key="6">
    <source>
        <dbReference type="Proteomes" id="UP000215289"/>
    </source>
</evidence>
<evidence type="ECO:0000256" key="2">
    <source>
        <dbReference type="ARBA" id="ARBA00023242"/>
    </source>
</evidence>
<dbReference type="Pfam" id="PF00657">
    <property type="entry name" value="Lipase_GDSL"/>
    <property type="match status" value="1"/>
</dbReference>
<reference evidence="5 6" key="1">
    <citation type="submission" date="2018-08" db="EMBL/GenBank/DDBJ databases">
        <title>Draft genome sequences of two Aspergillus turcosus clinical strains isolated from bronchoalveolar lavage fluid: one azole-susceptible and the other azole-resistant.</title>
        <authorList>
            <person name="Parent-Michaud M."/>
            <person name="Dufresne P.J."/>
            <person name="Fournier E."/>
            <person name="Martineau C."/>
            <person name="Moreira S."/>
            <person name="Perkins V."/>
            <person name="De Repentigny L."/>
            <person name="Dufresne S.F."/>
        </authorList>
    </citation>
    <scope>NUCLEOTIDE SEQUENCE [LARGE SCALE GENOMIC DNA]</scope>
    <source>
        <strain evidence="5">HMR AF 1038</strain>
    </source>
</reference>
<dbReference type="EMBL" id="NIDN02000253">
    <property type="protein sequence ID" value="RLL93882.1"/>
    <property type="molecule type" value="Genomic_DNA"/>
</dbReference>